<feature type="domain" description="Thioredoxin" evidence="2">
    <location>
        <begin position="32"/>
        <end position="89"/>
    </location>
</feature>
<dbReference type="GO" id="GO:0015035">
    <property type="term" value="F:protein-disulfide reductase activity"/>
    <property type="evidence" value="ECO:0007669"/>
    <property type="project" value="TreeGrafter"/>
</dbReference>
<dbReference type="EMBL" id="KB870807">
    <property type="protein sequence ID" value="EOA31783.1"/>
    <property type="molecule type" value="Genomic_DNA"/>
</dbReference>
<dbReference type="Pfam" id="PF00085">
    <property type="entry name" value="Thioredoxin"/>
    <property type="match status" value="1"/>
</dbReference>
<evidence type="ECO:0000256" key="1">
    <source>
        <dbReference type="ARBA" id="ARBA00004470"/>
    </source>
</evidence>
<dbReference type="AlphaFoldDB" id="R0I5X3"/>
<dbReference type="CDD" id="cd02947">
    <property type="entry name" value="TRX_family"/>
    <property type="match status" value="1"/>
</dbReference>
<protein>
    <recommendedName>
        <fullName evidence="2">Thioredoxin domain-containing protein</fullName>
    </recommendedName>
</protein>
<sequence length="90" mass="10558">MKIMYRHYRSCHLQRIKDGNIFCYPTICEGVWALWCGTCRMIHPIVDQLEVQILQIQHRREPNHGIRSVPTVIIFKDGEKKDSIIGAVPR</sequence>
<comment type="subcellular location">
    <subcellularLocation>
        <location evidence="1">Plastid</location>
        <location evidence="1">Chloroplast stroma</location>
    </subcellularLocation>
</comment>
<evidence type="ECO:0000259" key="2">
    <source>
        <dbReference type="Pfam" id="PF00085"/>
    </source>
</evidence>
<accession>R0I5X3</accession>
<reference evidence="4" key="1">
    <citation type="journal article" date="2013" name="Nat. Genet.">
        <title>The Capsella rubella genome and the genomic consequences of rapid mating system evolution.</title>
        <authorList>
            <person name="Slotte T."/>
            <person name="Hazzouri K.M."/>
            <person name="Agren J.A."/>
            <person name="Koenig D."/>
            <person name="Maumus F."/>
            <person name="Guo Y.L."/>
            <person name="Steige K."/>
            <person name="Platts A.E."/>
            <person name="Escobar J.S."/>
            <person name="Newman L.K."/>
            <person name="Wang W."/>
            <person name="Mandakova T."/>
            <person name="Vello E."/>
            <person name="Smith L.M."/>
            <person name="Henz S.R."/>
            <person name="Steffen J."/>
            <person name="Takuno S."/>
            <person name="Brandvain Y."/>
            <person name="Coop G."/>
            <person name="Andolfatto P."/>
            <person name="Hu T.T."/>
            <person name="Blanchette M."/>
            <person name="Clark R.M."/>
            <person name="Quesneville H."/>
            <person name="Nordborg M."/>
            <person name="Gaut B.S."/>
            <person name="Lysak M.A."/>
            <person name="Jenkins J."/>
            <person name="Grimwood J."/>
            <person name="Chapman J."/>
            <person name="Prochnik S."/>
            <person name="Shu S."/>
            <person name="Rokhsar D."/>
            <person name="Schmutz J."/>
            <person name="Weigel D."/>
            <person name="Wright S.I."/>
        </authorList>
    </citation>
    <scope>NUCLEOTIDE SEQUENCE [LARGE SCALE GENOMIC DNA]</scope>
    <source>
        <strain evidence="4">cv. Monte Gargano</strain>
    </source>
</reference>
<dbReference type="PANTHER" id="PTHR45663:SF16">
    <property type="entry name" value="THIOREDOXIN M4, CHLOROPLASTIC"/>
    <property type="match status" value="1"/>
</dbReference>
<dbReference type="GO" id="GO:0009570">
    <property type="term" value="C:chloroplast stroma"/>
    <property type="evidence" value="ECO:0007669"/>
    <property type="project" value="UniProtKB-SubCell"/>
</dbReference>
<dbReference type="InterPro" id="IPR036249">
    <property type="entry name" value="Thioredoxin-like_sf"/>
</dbReference>
<dbReference type="Gene3D" id="3.40.30.10">
    <property type="entry name" value="Glutaredoxin"/>
    <property type="match status" value="1"/>
</dbReference>
<evidence type="ECO:0000313" key="3">
    <source>
        <dbReference type="EMBL" id="EOA31783.1"/>
    </source>
</evidence>
<dbReference type="SUPFAM" id="SSF52833">
    <property type="entry name" value="Thioredoxin-like"/>
    <property type="match status" value="1"/>
</dbReference>
<dbReference type="PANTHER" id="PTHR45663">
    <property type="entry name" value="GEO12009P1"/>
    <property type="match status" value="1"/>
</dbReference>
<organism evidence="3 4">
    <name type="scientific">Capsella rubella</name>
    <dbReference type="NCBI Taxonomy" id="81985"/>
    <lineage>
        <taxon>Eukaryota</taxon>
        <taxon>Viridiplantae</taxon>
        <taxon>Streptophyta</taxon>
        <taxon>Embryophyta</taxon>
        <taxon>Tracheophyta</taxon>
        <taxon>Spermatophyta</taxon>
        <taxon>Magnoliopsida</taxon>
        <taxon>eudicotyledons</taxon>
        <taxon>Gunneridae</taxon>
        <taxon>Pentapetalae</taxon>
        <taxon>rosids</taxon>
        <taxon>malvids</taxon>
        <taxon>Brassicales</taxon>
        <taxon>Brassicaceae</taxon>
        <taxon>Camelineae</taxon>
        <taxon>Capsella</taxon>
    </lineage>
</organism>
<dbReference type="STRING" id="81985.R0I5X3"/>
<evidence type="ECO:0000313" key="4">
    <source>
        <dbReference type="Proteomes" id="UP000029121"/>
    </source>
</evidence>
<keyword evidence="4" id="KW-1185">Reference proteome</keyword>
<name>R0I5X3_9BRAS</name>
<dbReference type="InterPro" id="IPR013766">
    <property type="entry name" value="Thioredoxin_domain"/>
</dbReference>
<dbReference type="Proteomes" id="UP000029121">
    <property type="component" value="Unassembled WGS sequence"/>
</dbReference>
<proteinExistence type="predicted"/>
<gene>
    <name evidence="3" type="ORF">CARUB_v10015005mg</name>
</gene>
<dbReference type="eggNOG" id="KOG0910">
    <property type="taxonomic scope" value="Eukaryota"/>
</dbReference>